<dbReference type="InterPro" id="IPR046778">
    <property type="entry name" value="UPF0758_N"/>
</dbReference>
<evidence type="ECO:0000259" key="7">
    <source>
        <dbReference type="PROSITE" id="PS50249"/>
    </source>
</evidence>
<dbReference type="InterPro" id="IPR020891">
    <property type="entry name" value="UPF0758_CS"/>
</dbReference>
<keyword evidence="2" id="KW-0479">Metal-binding</keyword>
<comment type="similarity">
    <text evidence="6">Belongs to the UPF0758 family.</text>
</comment>
<dbReference type="Proteomes" id="UP000186308">
    <property type="component" value="Unassembled WGS sequence"/>
</dbReference>
<keyword evidence="4" id="KW-0862">Zinc</keyword>
<dbReference type="InterPro" id="IPR037518">
    <property type="entry name" value="MPN"/>
</dbReference>
<dbReference type="EMBL" id="FTNE01000001">
    <property type="protein sequence ID" value="SIQ05195.1"/>
    <property type="molecule type" value="Genomic_DNA"/>
</dbReference>
<dbReference type="InterPro" id="IPR025657">
    <property type="entry name" value="RadC_JAB"/>
</dbReference>
<gene>
    <name evidence="8" type="ORF">SAMN05421828_10189</name>
</gene>
<dbReference type="PANTHER" id="PTHR30471:SF3">
    <property type="entry name" value="UPF0758 PROTEIN YEES-RELATED"/>
    <property type="match status" value="1"/>
</dbReference>
<evidence type="ECO:0000256" key="5">
    <source>
        <dbReference type="ARBA" id="ARBA00023049"/>
    </source>
</evidence>
<dbReference type="Pfam" id="PF04002">
    <property type="entry name" value="RadC"/>
    <property type="match status" value="1"/>
</dbReference>
<keyword evidence="3" id="KW-0378">Hydrolase</keyword>
<evidence type="ECO:0000256" key="6">
    <source>
        <dbReference type="RuleBase" id="RU003797"/>
    </source>
</evidence>
<dbReference type="InterPro" id="IPR010994">
    <property type="entry name" value="RuvA_2-like"/>
</dbReference>
<dbReference type="Pfam" id="PF20582">
    <property type="entry name" value="UPF0758_N"/>
    <property type="match status" value="1"/>
</dbReference>
<evidence type="ECO:0000256" key="1">
    <source>
        <dbReference type="ARBA" id="ARBA00022670"/>
    </source>
</evidence>
<organism evidence="8 9">
    <name type="scientific">Acidiphilium rubrum</name>
    <dbReference type="NCBI Taxonomy" id="526"/>
    <lineage>
        <taxon>Bacteria</taxon>
        <taxon>Pseudomonadati</taxon>
        <taxon>Pseudomonadota</taxon>
        <taxon>Alphaproteobacteria</taxon>
        <taxon>Acetobacterales</taxon>
        <taxon>Acidocellaceae</taxon>
        <taxon>Acidiphilium</taxon>
    </lineage>
</organism>
<dbReference type="InterPro" id="IPR001405">
    <property type="entry name" value="UPF0758"/>
</dbReference>
<evidence type="ECO:0000313" key="8">
    <source>
        <dbReference type="EMBL" id="SIQ05195.1"/>
    </source>
</evidence>
<dbReference type="GO" id="GO:0006508">
    <property type="term" value="P:proteolysis"/>
    <property type="evidence" value="ECO:0007669"/>
    <property type="project" value="UniProtKB-KW"/>
</dbReference>
<dbReference type="NCBIfam" id="NF000642">
    <property type="entry name" value="PRK00024.1"/>
    <property type="match status" value="1"/>
</dbReference>
<dbReference type="Gene3D" id="3.40.140.10">
    <property type="entry name" value="Cytidine Deaminase, domain 2"/>
    <property type="match status" value="1"/>
</dbReference>
<dbReference type="SUPFAM" id="SSF47781">
    <property type="entry name" value="RuvA domain 2-like"/>
    <property type="match status" value="1"/>
</dbReference>
<keyword evidence="5" id="KW-0482">Metalloprotease</keyword>
<evidence type="ECO:0000256" key="2">
    <source>
        <dbReference type="ARBA" id="ARBA00022723"/>
    </source>
</evidence>
<name>A0A8G2FEU6_ACIRU</name>
<dbReference type="PROSITE" id="PS50249">
    <property type="entry name" value="MPN"/>
    <property type="match status" value="1"/>
</dbReference>
<protein>
    <submittedName>
        <fullName evidence="8">DNA repair protein RadC</fullName>
    </submittedName>
</protein>
<feature type="domain" description="MPN" evidence="7">
    <location>
        <begin position="147"/>
        <end position="269"/>
    </location>
</feature>
<dbReference type="PANTHER" id="PTHR30471">
    <property type="entry name" value="DNA REPAIR PROTEIN RADC"/>
    <property type="match status" value="1"/>
</dbReference>
<dbReference type="CDD" id="cd08071">
    <property type="entry name" value="MPN_DUF2466"/>
    <property type="match status" value="1"/>
</dbReference>
<dbReference type="GO" id="GO:0008237">
    <property type="term" value="F:metallopeptidase activity"/>
    <property type="evidence" value="ECO:0007669"/>
    <property type="project" value="UniProtKB-KW"/>
</dbReference>
<evidence type="ECO:0000313" key="9">
    <source>
        <dbReference type="Proteomes" id="UP000186308"/>
    </source>
</evidence>
<evidence type="ECO:0000256" key="4">
    <source>
        <dbReference type="ARBA" id="ARBA00022833"/>
    </source>
</evidence>
<dbReference type="RefSeq" id="WP_029311516.1">
    <property type="nucleotide sequence ID" value="NZ_FTNE01000001.1"/>
</dbReference>
<sequence>MWEKLLRGIRKAPDHDFPEAPARPTRKGFAERDQFDAASAAELPFASTGPQGHRGRMRDKLLDRGADALADYELLEMLLFLAFKKGDTKPLAKSLINRFGSYAGVLAAPIESLFAHEGIGIHSVAAIKLIHASALRLARTELADQPVLNNWDRLIDYLTIAMARESIEQFRVLYLDNRNRLIADEIASRGTVNHTQVYVRELVTRALQNHATALILVHNHPSGDPTPSRDDIEMTKEIQRAIALLEVTLHDHIIIGKGAWLSFRREGLLRAA</sequence>
<keyword evidence="1" id="KW-0645">Protease</keyword>
<dbReference type="SUPFAM" id="SSF102712">
    <property type="entry name" value="JAB1/MPN domain"/>
    <property type="match status" value="1"/>
</dbReference>
<proteinExistence type="inferred from homology"/>
<evidence type="ECO:0000256" key="3">
    <source>
        <dbReference type="ARBA" id="ARBA00022801"/>
    </source>
</evidence>
<keyword evidence="9" id="KW-1185">Reference proteome</keyword>
<reference evidence="8 9" key="1">
    <citation type="submission" date="2017-01" db="EMBL/GenBank/DDBJ databases">
        <authorList>
            <person name="Varghese N."/>
            <person name="Submissions S."/>
        </authorList>
    </citation>
    <scope>NUCLEOTIDE SEQUENCE [LARGE SCALE GENOMIC DNA]</scope>
    <source>
        <strain evidence="8 9">ATCC 35905</strain>
    </source>
</reference>
<accession>A0A8G2FEU6</accession>
<dbReference type="AlphaFoldDB" id="A0A8G2FEU6"/>
<dbReference type="GO" id="GO:0046872">
    <property type="term" value="F:metal ion binding"/>
    <property type="evidence" value="ECO:0007669"/>
    <property type="project" value="UniProtKB-KW"/>
</dbReference>
<dbReference type="NCBIfam" id="TIGR00608">
    <property type="entry name" value="radc"/>
    <property type="match status" value="1"/>
</dbReference>
<comment type="caution">
    <text evidence="8">The sequence shown here is derived from an EMBL/GenBank/DDBJ whole genome shotgun (WGS) entry which is preliminary data.</text>
</comment>
<dbReference type="PROSITE" id="PS01302">
    <property type="entry name" value="UPF0758"/>
    <property type="match status" value="1"/>
</dbReference>